<dbReference type="Pfam" id="PF00196">
    <property type="entry name" value="GerE"/>
    <property type="match status" value="1"/>
</dbReference>
<keyword evidence="1 3" id="KW-0597">Phosphoprotein</keyword>
<dbReference type="PRINTS" id="PR00038">
    <property type="entry name" value="HTHLUXR"/>
</dbReference>
<name>A0ABP8N406_9BACT</name>
<keyword evidence="7" id="KW-1185">Reference proteome</keyword>
<evidence type="ECO:0000313" key="7">
    <source>
        <dbReference type="Proteomes" id="UP001500840"/>
    </source>
</evidence>
<dbReference type="PROSITE" id="PS50043">
    <property type="entry name" value="HTH_LUXR_2"/>
    <property type="match status" value="1"/>
</dbReference>
<dbReference type="InterPro" id="IPR058245">
    <property type="entry name" value="NreC/VraR/RcsB-like_REC"/>
</dbReference>
<dbReference type="InterPro" id="IPR011006">
    <property type="entry name" value="CheY-like_superfamily"/>
</dbReference>
<dbReference type="CDD" id="cd06170">
    <property type="entry name" value="LuxR_C_like"/>
    <property type="match status" value="1"/>
</dbReference>
<gene>
    <name evidence="6" type="ORF">GCM10023156_37590</name>
</gene>
<evidence type="ECO:0000256" key="1">
    <source>
        <dbReference type="ARBA" id="ARBA00022553"/>
    </source>
</evidence>
<dbReference type="InterPro" id="IPR000792">
    <property type="entry name" value="Tscrpt_reg_LuxR_C"/>
</dbReference>
<dbReference type="SMART" id="SM00421">
    <property type="entry name" value="HTH_LUXR"/>
    <property type="match status" value="1"/>
</dbReference>
<comment type="caution">
    <text evidence="6">The sequence shown here is derived from an EMBL/GenBank/DDBJ whole genome shotgun (WGS) entry which is preliminary data.</text>
</comment>
<dbReference type="PROSITE" id="PS50110">
    <property type="entry name" value="RESPONSE_REGULATORY"/>
    <property type="match status" value="1"/>
</dbReference>
<dbReference type="Gene3D" id="3.40.50.2300">
    <property type="match status" value="1"/>
</dbReference>
<keyword evidence="2" id="KW-0238">DNA-binding</keyword>
<dbReference type="CDD" id="cd17535">
    <property type="entry name" value="REC_NarL-like"/>
    <property type="match status" value="1"/>
</dbReference>
<dbReference type="PANTHER" id="PTHR43214">
    <property type="entry name" value="TWO-COMPONENT RESPONSE REGULATOR"/>
    <property type="match status" value="1"/>
</dbReference>
<dbReference type="Pfam" id="PF00072">
    <property type="entry name" value="Response_reg"/>
    <property type="match status" value="1"/>
</dbReference>
<dbReference type="InterPro" id="IPR016032">
    <property type="entry name" value="Sig_transdc_resp-reg_C-effctor"/>
</dbReference>
<dbReference type="SUPFAM" id="SSF52172">
    <property type="entry name" value="CheY-like"/>
    <property type="match status" value="1"/>
</dbReference>
<dbReference type="InterPro" id="IPR039420">
    <property type="entry name" value="WalR-like"/>
</dbReference>
<accession>A0ABP8N406</accession>
<organism evidence="6 7">
    <name type="scientific">Novipirellula rosea</name>
    <dbReference type="NCBI Taxonomy" id="1031540"/>
    <lineage>
        <taxon>Bacteria</taxon>
        <taxon>Pseudomonadati</taxon>
        <taxon>Planctomycetota</taxon>
        <taxon>Planctomycetia</taxon>
        <taxon>Pirellulales</taxon>
        <taxon>Pirellulaceae</taxon>
        <taxon>Novipirellula</taxon>
    </lineage>
</organism>
<evidence type="ECO:0000313" key="6">
    <source>
        <dbReference type="EMBL" id="GAA4458841.1"/>
    </source>
</evidence>
<dbReference type="InterPro" id="IPR001789">
    <property type="entry name" value="Sig_transdc_resp-reg_receiver"/>
</dbReference>
<evidence type="ECO:0000259" key="5">
    <source>
        <dbReference type="PROSITE" id="PS50110"/>
    </source>
</evidence>
<dbReference type="EMBL" id="BAABGA010000046">
    <property type="protein sequence ID" value="GAA4458841.1"/>
    <property type="molecule type" value="Genomic_DNA"/>
</dbReference>
<dbReference type="RefSeq" id="WP_339940852.1">
    <property type="nucleotide sequence ID" value="NZ_BAABGA010000046.1"/>
</dbReference>
<evidence type="ECO:0000256" key="3">
    <source>
        <dbReference type="PROSITE-ProRule" id="PRU00169"/>
    </source>
</evidence>
<feature type="domain" description="HTH luxR-type" evidence="4">
    <location>
        <begin position="150"/>
        <end position="215"/>
    </location>
</feature>
<evidence type="ECO:0000256" key="2">
    <source>
        <dbReference type="ARBA" id="ARBA00023125"/>
    </source>
</evidence>
<protein>
    <submittedName>
        <fullName evidence="6">Response regulator transcription factor</fullName>
    </submittedName>
</protein>
<reference evidence="7" key="1">
    <citation type="journal article" date="2019" name="Int. J. Syst. Evol. Microbiol.">
        <title>The Global Catalogue of Microorganisms (GCM) 10K type strain sequencing project: providing services to taxonomists for standard genome sequencing and annotation.</title>
        <authorList>
            <consortium name="The Broad Institute Genomics Platform"/>
            <consortium name="The Broad Institute Genome Sequencing Center for Infectious Disease"/>
            <person name="Wu L."/>
            <person name="Ma J."/>
        </authorList>
    </citation>
    <scope>NUCLEOTIDE SEQUENCE [LARGE SCALE GENOMIC DNA]</scope>
    <source>
        <strain evidence="7">JCM 17759</strain>
    </source>
</reference>
<proteinExistence type="predicted"/>
<evidence type="ECO:0000259" key="4">
    <source>
        <dbReference type="PROSITE" id="PS50043"/>
    </source>
</evidence>
<dbReference type="Proteomes" id="UP001500840">
    <property type="component" value="Unassembled WGS sequence"/>
</dbReference>
<feature type="modified residue" description="4-aspartylphosphate" evidence="3">
    <location>
        <position position="61"/>
    </location>
</feature>
<sequence>MGNLIRVMLVEDNVEYREVIRLALEQESDIELISQFGTSEIALRTLRDAASADVPDLILLDLRLPGMDGLDSLVRFRESAPKSKVIILTQSDQEKDVLRAIASGASGYLLKSARLSEITEGIRTVFHGGASLDKGVAMYLLESLQQKRPKSDANHLLTDREFEILTLMADGLVKKEIAARLKIGYSTVDTHVAHIYEKLQVTNAPSAVNRAHRLGIFPQHDLEF</sequence>
<dbReference type="SUPFAM" id="SSF46894">
    <property type="entry name" value="C-terminal effector domain of the bipartite response regulators"/>
    <property type="match status" value="1"/>
</dbReference>
<feature type="domain" description="Response regulatory" evidence="5">
    <location>
        <begin position="6"/>
        <end position="126"/>
    </location>
</feature>
<dbReference type="SMART" id="SM00448">
    <property type="entry name" value="REC"/>
    <property type="match status" value="1"/>
</dbReference>